<organism evidence="4 5">
    <name type="scientific">Coniochaeta ligniaria NRRL 30616</name>
    <dbReference type="NCBI Taxonomy" id="1408157"/>
    <lineage>
        <taxon>Eukaryota</taxon>
        <taxon>Fungi</taxon>
        <taxon>Dikarya</taxon>
        <taxon>Ascomycota</taxon>
        <taxon>Pezizomycotina</taxon>
        <taxon>Sordariomycetes</taxon>
        <taxon>Sordariomycetidae</taxon>
        <taxon>Coniochaetales</taxon>
        <taxon>Coniochaetaceae</taxon>
        <taxon>Coniochaeta</taxon>
    </lineage>
</organism>
<keyword evidence="1" id="KW-0694">RNA-binding</keyword>
<feature type="domain" description="RRM" evidence="3">
    <location>
        <begin position="126"/>
        <end position="202"/>
    </location>
</feature>
<dbReference type="SUPFAM" id="SSF54928">
    <property type="entry name" value="RNA-binding domain, RBD"/>
    <property type="match status" value="1"/>
</dbReference>
<keyword evidence="5" id="KW-1185">Reference proteome</keyword>
<dbReference type="GO" id="GO:0003723">
    <property type="term" value="F:RNA binding"/>
    <property type="evidence" value="ECO:0007669"/>
    <property type="project" value="UniProtKB-UniRule"/>
</dbReference>
<feature type="compositionally biased region" description="Polar residues" evidence="2">
    <location>
        <begin position="308"/>
        <end position="334"/>
    </location>
</feature>
<proteinExistence type="predicted"/>
<dbReference type="InParanoid" id="A0A1J7JC07"/>
<evidence type="ECO:0000313" key="4">
    <source>
        <dbReference type="EMBL" id="OIW30841.1"/>
    </source>
</evidence>
<name>A0A1J7JC07_9PEZI</name>
<gene>
    <name evidence="4" type="ORF">CONLIGDRAFT_291853</name>
</gene>
<sequence>MALSCLARPFVSSRGPVDEVSRHAMSGDATARHIKYTPRPRGPSERWRSHSVDLPRPIAFEPLVGRQRAYSASAVEFSHHGAFVEEPGNDLEKGDTAPGSCHNEGLYGPMVSYHDCACHRCRIASRSVYVTGVRLSDAKRGRVANMLRTHFRQYGRVENVNMLQVPRGKNPRFSAKVRFRHPHSATAAVEATREVDLAVSMEGAAAWGAAQDAQNSGGEGAFTTPLLGKLSVSYPYFSRFRAAISTDKKGVVESFRTADAGHSVSPSTHRAEEARREYARMAEAREAWLRDGEARHAETRQDLERPTKSPSSQPATGSQQEAKTASSATTSILPSQGKFKAPGCRFVEVQRQDKEWNDGRKPGDLAEVRRQDKEWNDGRKPGDLAALKQVKLHSQHLPQLGGANGVNRYNDPHAEFFNSTHTQQGGPVKNGVEVAQAEGTLAPPRVVRKKPKEASRRLPSFWLNGDAKERQGMPDATTTRQLSSAMWLSPGPVVPARRKLPSLIDMKLTC</sequence>
<dbReference type="Pfam" id="PF00076">
    <property type="entry name" value="RRM_1"/>
    <property type="match status" value="1"/>
</dbReference>
<feature type="compositionally biased region" description="Basic and acidic residues" evidence="2">
    <location>
        <begin position="289"/>
        <end position="307"/>
    </location>
</feature>
<dbReference type="AlphaFoldDB" id="A0A1J7JC07"/>
<dbReference type="InterPro" id="IPR000504">
    <property type="entry name" value="RRM_dom"/>
</dbReference>
<dbReference type="Proteomes" id="UP000182658">
    <property type="component" value="Unassembled WGS sequence"/>
</dbReference>
<dbReference type="InterPro" id="IPR012677">
    <property type="entry name" value="Nucleotide-bd_a/b_plait_sf"/>
</dbReference>
<dbReference type="Gene3D" id="3.30.70.330">
    <property type="match status" value="1"/>
</dbReference>
<evidence type="ECO:0000256" key="1">
    <source>
        <dbReference type="PROSITE-ProRule" id="PRU00176"/>
    </source>
</evidence>
<evidence type="ECO:0000259" key="3">
    <source>
        <dbReference type="PROSITE" id="PS50102"/>
    </source>
</evidence>
<feature type="region of interest" description="Disordered" evidence="2">
    <location>
        <begin position="355"/>
        <end position="381"/>
    </location>
</feature>
<dbReference type="EMBL" id="KV875096">
    <property type="protein sequence ID" value="OIW30841.1"/>
    <property type="molecule type" value="Genomic_DNA"/>
</dbReference>
<accession>A0A1J7JC07</accession>
<protein>
    <recommendedName>
        <fullName evidence="3">RRM domain-containing protein</fullName>
    </recommendedName>
</protein>
<evidence type="ECO:0000256" key="2">
    <source>
        <dbReference type="SAM" id="MobiDB-lite"/>
    </source>
</evidence>
<reference evidence="4 5" key="1">
    <citation type="submission" date="2016-10" db="EMBL/GenBank/DDBJ databases">
        <title>Draft genome sequence of Coniochaeta ligniaria NRRL30616, a lignocellulolytic fungus for bioabatement of inhibitors in plant biomass hydrolysates.</title>
        <authorList>
            <consortium name="DOE Joint Genome Institute"/>
            <person name="Jimenez D.J."/>
            <person name="Hector R.E."/>
            <person name="Riley R."/>
            <person name="Sun H."/>
            <person name="Grigoriev I.V."/>
            <person name="Van Elsas J.D."/>
            <person name="Nichols N.N."/>
        </authorList>
    </citation>
    <scope>NUCLEOTIDE SEQUENCE [LARGE SCALE GENOMIC DNA]</scope>
    <source>
        <strain evidence="4 5">NRRL 30616</strain>
    </source>
</reference>
<dbReference type="InterPro" id="IPR035979">
    <property type="entry name" value="RBD_domain_sf"/>
</dbReference>
<dbReference type="CDD" id="cd00590">
    <property type="entry name" value="RRM_SF"/>
    <property type="match status" value="1"/>
</dbReference>
<dbReference type="PROSITE" id="PS50102">
    <property type="entry name" value="RRM"/>
    <property type="match status" value="1"/>
</dbReference>
<evidence type="ECO:0000313" key="5">
    <source>
        <dbReference type="Proteomes" id="UP000182658"/>
    </source>
</evidence>
<feature type="region of interest" description="Disordered" evidence="2">
    <location>
        <begin position="289"/>
        <end position="339"/>
    </location>
</feature>